<gene>
    <name evidence="1" type="ORF">GGR89_004244</name>
</gene>
<dbReference type="AlphaFoldDB" id="A0A7X5Y3B4"/>
<dbReference type="RefSeq" id="WP_167713159.1">
    <property type="nucleotide sequence ID" value="NZ_BAAADY010000034.1"/>
</dbReference>
<reference evidence="1 2" key="1">
    <citation type="submission" date="2020-03" db="EMBL/GenBank/DDBJ databases">
        <title>Genomic Encyclopedia of Type Strains, Phase IV (KMG-IV): sequencing the most valuable type-strain genomes for metagenomic binning, comparative biology and taxonomic classification.</title>
        <authorList>
            <person name="Goeker M."/>
        </authorList>
    </citation>
    <scope>NUCLEOTIDE SEQUENCE [LARGE SCALE GENOMIC DNA]</scope>
    <source>
        <strain evidence="1 2">DSM 7225</strain>
    </source>
</reference>
<organism evidence="1 2">
    <name type="scientific">Sphingomonas trueperi</name>
    <dbReference type="NCBI Taxonomy" id="53317"/>
    <lineage>
        <taxon>Bacteria</taxon>
        <taxon>Pseudomonadati</taxon>
        <taxon>Pseudomonadota</taxon>
        <taxon>Alphaproteobacteria</taxon>
        <taxon>Sphingomonadales</taxon>
        <taxon>Sphingomonadaceae</taxon>
        <taxon>Sphingomonas</taxon>
    </lineage>
</organism>
<evidence type="ECO:0000313" key="2">
    <source>
        <dbReference type="Proteomes" id="UP000531251"/>
    </source>
</evidence>
<accession>A0A7X5Y3B4</accession>
<proteinExistence type="predicted"/>
<dbReference type="EMBL" id="JAATJB010000023">
    <property type="protein sequence ID" value="NJB99898.1"/>
    <property type="molecule type" value="Genomic_DNA"/>
</dbReference>
<comment type="caution">
    <text evidence="1">The sequence shown here is derived from an EMBL/GenBank/DDBJ whole genome shotgun (WGS) entry which is preliminary data.</text>
</comment>
<keyword evidence="2" id="KW-1185">Reference proteome</keyword>
<protein>
    <submittedName>
        <fullName evidence="1">Putative nucleic acid-binding Zn-ribbon protein</fullName>
    </submittedName>
</protein>
<dbReference type="Proteomes" id="UP000531251">
    <property type="component" value="Unassembled WGS sequence"/>
</dbReference>
<name>A0A7X5Y3B4_9SPHN</name>
<evidence type="ECO:0000313" key="1">
    <source>
        <dbReference type="EMBL" id="NJB99898.1"/>
    </source>
</evidence>
<sequence length="154" mass="16949">MTAPLEWRCFHCGDVFTDPHAAAQHFGIDEGKNTACKIKGSEHGLIKALRDAEAEADEAIQRMHSESTDAAKAYHRQRTRHVQALIAAEEVGYARGMRDARAELAQPLLKALEKIAEKDTDGLHMLTPQAMQAIARNAVHAHTSNFGEQINVQA</sequence>